<evidence type="ECO:0000313" key="2">
    <source>
        <dbReference type="EMBL" id="CDX04849.1"/>
    </source>
</evidence>
<dbReference type="Pfam" id="PF12773">
    <property type="entry name" value="DZR"/>
    <property type="match status" value="1"/>
</dbReference>
<name>A0A098B7K6_DESHA</name>
<evidence type="ECO:0000259" key="1">
    <source>
        <dbReference type="Pfam" id="PF12773"/>
    </source>
</evidence>
<dbReference type="PATRIC" id="fig|49338.4.peg.5339"/>
<protein>
    <submittedName>
        <fullName evidence="2">Double zinc ribbon</fullName>
    </submittedName>
</protein>
<accession>A0A098B7K6</accession>
<dbReference type="AlphaFoldDB" id="A0A098B7K6"/>
<gene>
    <name evidence="2" type="ORF">DPCES_4963</name>
</gene>
<dbReference type="InterPro" id="IPR025874">
    <property type="entry name" value="DZR"/>
</dbReference>
<organism evidence="2">
    <name type="scientific">Desulfitobacterium hafniense</name>
    <name type="common">Desulfitobacterium frappieri</name>
    <dbReference type="NCBI Taxonomy" id="49338"/>
    <lineage>
        <taxon>Bacteria</taxon>
        <taxon>Bacillati</taxon>
        <taxon>Bacillota</taxon>
        <taxon>Clostridia</taxon>
        <taxon>Eubacteriales</taxon>
        <taxon>Desulfitobacteriaceae</taxon>
        <taxon>Desulfitobacterium</taxon>
    </lineage>
</organism>
<proteinExistence type="predicted"/>
<reference evidence="2" key="1">
    <citation type="submission" date="2014-07" db="EMBL/GenBank/DDBJ databases">
        <authorList>
            <person name="Hornung V.Bastian."/>
        </authorList>
    </citation>
    <scope>NUCLEOTIDE SEQUENCE</scope>
    <source>
        <strain evidence="2">PCE-S</strain>
    </source>
</reference>
<sequence>MCFRPPEVAAPKKCPECGARNPGVFKTCKKCGNPLPEAKITCPECGKQMPDSHKICSNCGFNGKPGSGDPTKRMEES</sequence>
<dbReference type="EMBL" id="LK996017">
    <property type="protein sequence ID" value="CDX04849.1"/>
    <property type="molecule type" value="Genomic_DNA"/>
</dbReference>
<dbReference type="RefSeq" id="WP_080510948.1">
    <property type="nucleotide sequence ID" value="NZ_CABKQQ010000055.1"/>
</dbReference>
<feature type="domain" description="DZANK-type" evidence="1">
    <location>
        <begin position="14"/>
        <end position="60"/>
    </location>
</feature>